<protein>
    <recommendedName>
        <fullName evidence="3">SAM-dependent methyltransferase</fullName>
    </recommendedName>
</protein>
<keyword evidence="2" id="KW-1185">Reference proteome</keyword>
<dbReference type="InterPro" id="IPR006764">
    <property type="entry name" value="SAM_dep_MeTrfase_SAV2177_type"/>
</dbReference>
<evidence type="ECO:0008006" key="3">
    <source>
        <dbReference type="Google" id="ProtNLM"/>
    </source>
</evidence>
<dbReference type="Gene3D" id="3.40.50.150">
    <property type="entry name" value="Vaccinia Virus protein VP39"/>
    <property type="match status" value="1"/>
</dbReference>
<gene>
    <name evidence="1" type="ORF">IFM12276_23930</name>
</gene>
<dbReference type="Pfam" id="PF04672">
    <property type="entry name" value="Methyltransf_19"/>
    <property type="match status" value="1"/>
</dbReference>
<dbReference type="Proteomes" id="UP001317870">
    <property type="component" value="Chromosome"/>
</dbReference>
<evidence type="ECO:0000313" key="2">
    <source>
        <dbReference type="Proteomes" id="UP001317870"/>
    </source>
</evidence>
<reference evidence="1 2" key="1">
    <citation type="submission" date="2022-11" db="EMBL/GenBank/DDBJ databases">
        <title>Genome Sequencing of Nocardia sp. ON39_IFM12276 and assembly.</title>
        <authorList>
            <person name="Shimojima M."/>
            <person name="Toyokawa M."/>
            <person name="Uesaka K."/>
        </authorList>
    </citation>
    <scope>NUCLEOTIDE SEQUENCE [LARGE SCALE GENOMIC DNA]</scope>
    <source>
        <strain evidence="1 2">IFM 12276</strain>
    </source>
</reference>
<name>A0ABM8CWL1_9NOCA</name>
<accession>A0ABM8CWL1</accession>
<organism evidence="1 2">
    <name type="scientific">Nocardia sputorum</name>
    <dbReference type="NCBI Taxonomy" id="2984338"/>
    <lineage>
        <taxon>Bacteria</taxon>
        <taxon>Bacillati</taxon>
        <taxon>Actinomycetota</taxon>
        <taxon>Actinomycetes</taxon>
        <taxon>Mycobacteriales</taxon>
        <taxon>Nocardiaceae</taxon>
        <taxon>Nocardia</taxon>
    </lineage>
</organism>
<dbReference type="PIRSF" id="PIRSF017393">
    <property type="entry name" value="MTase_SAV2177"/>
    <property type="match status" value="1"/>
</dbReference>
<dbReference type="InterPro" id="IPR029063">
    <property type="entry name" value="SAM-dependent_MTases_sf"/>
</dbReference>
<dbReference type="CDD" id="cd02440">
    <property type="entry name" value="AdoMet_MTases"/>
    <property type="match status" value="1"/>
</dbReference>
<proteinExistence type="predicted"/>
<sequence length="269" mass="29328">MSGMERAPRGVDPNRPNSARVYDYLLGGKDNYEVDRAVAHRMLSIAPDTRTLAWFSRQFLVRAVQSAAEAGVRQFIDLGAGIPTSPNVHEVARKTDPSARVVYVDFDPVVYAHCNALLANSEGVTALQGDVRRPEEIIDRLRSEGLIDFGEPVAITLVGVLHFVMDDERPAEIVARLREAMAPGSYLAFTHGGDNSNSEFITQSSSDTANSSAQVVYRSPAVVESFFEGFEMLDPGVVPLQQWLGDDLPDTGLVLLGGVVRKPLDTRAD</sequence>
<evidence type="ECO:0000313" key="1">
    <source>
        <dbReference type="EMBL" id="BDT99364.1"/>
    </source>
</evidence>
<dbReference type="EMBL" id="AP026978">
    <property type="protein sequence ID" value="BDT99364.1"/>
    <property type="molecule type" value="Genomic_DNA"/>
</dbReference>
<dbReference type="SUPFAM" id="SSF53335">
    <property type="entry name" value="S-adenosyl-L-methionine-dependent methyltransferases"/>
    <property type="match status" value="1"/>
</dbReference>